<dbReference type="AlphaFoldDB" id="A0A2T6ZN80"/>
<reference evidence="1 2" key="1">
    <citation type="submission" date="2017-04" db="EMBL/GenBank/DDBJ databases">
        <title>Draft genome sequence of Tuber borchii Vittad., a whitish edible truffle.</title>
        <authorList>
            <consortium name="DOE Joint Genome Institute"/>
            <person name="Murat C."/>
            <person name="Kuo A."/>
            <person name="Barry K.W."/>
            <person name="Clum A."/>
            <person name="Dockter R.B."/>
            <person name="Fauchery L."/>
            <person name="Iotti M."/>
            <person name="Kohler A."/>
            <person name="Labutti K."/>
            <person name="Lindquist E.A."/>
            <person name="Lipzen A."/>
            <person name="Ohm R.A."/>
            <person name="Wang M."/>
            <person name="Grigoriev I.V."/>
            <person name="Zambonelli A."/>
            <person name="Martin F.M."/>
        </authorList>
    </citation>
    <scope>NUCLEOTIDE SEQUENCE [LARGE SCALE GENOMIC DNA]</scope>
    <source>
        <strain evidence="1 2">Tbo3840</strain>
    </source>
</reference>
<protein>
    <submittedName>
        <fullName evidence="1">Uncharacterized protein</fullName>
    </submittedName>
</protein>
<sequence>MFTSTVAVSGGDHRVWLRRRLETRAIDCFASKTDNSPGPTANTPELRNFQELLYEHYGNNYLLNWKYQALKLMA</sequence>
<dbReference type="Proteomes" id="UP000244722">
    <property type="component" value="Unassembled WGS sequence"/>
</dbReference>
<accession>A0A2T6ZN80</accession>
<organism evidence="1 2">
    <name type="scientific">Tuber borchii</name>
    <name type="common">White truffle</name>
    <dbReference type="NCBI Taxonomy" id="42251"/>
    <lineage>
        <taxon>Eukaryota</taxon>
        <taxon>Fungi</taxon>
        <taxon>Dikarya</taxon>
        <taxon>Ascomycota</taxon>
        <taxon>Pezizomycotina</taxon>
        <taxon>Pezizomycetes</taxon>
        <taxon>Pezizales</taxon>
        <taxon>Tuberaceae</taxon>
        <taxon>Tuber</taxon>
    </lineage>
</organism>
<keyword evidence="2" id="KW-1185">Reference proteome</keyword>
<dbReference type="EMBL" id="NESQ01000168">
    <property type="protein sequence ID" value="PUU76941.1"/>
    <property type="molecule type" value="Genomic_DNA"/>
</dbReference>
<gene>
    <name evidence="1" type="ORF">B9Z19DRAFT_1087204</name>
</gene>
<evidence type="ECO:0000313" key="2">
    <source>
        <dbReference type="Proteomes" id="UP000244722"/>
    </source>
</evidence>
<proteinExistence type="predicted"/>
<evidence type="ECO:0000313" key="1">
    <source>
        <dbReference type="EMBL" id="PUU76941.1"/>
    </source>
</evidence>
<name>A0A2T6ZN80_TUBBO</name>
<comment type="caution">
    <text evidence="1">The sequence shown here is derived from an EMBL/GenBank/DDBJ whole genome shotgun (WGS) entry which is preliminary data.</text>
</comment>